<evidence type="ECO:0000313" key="1">
    <source>
        <dbReference type="EMBL" id="CAG8591004.1"/>
    </source>
</evidence>
<evidence type="ECO:0000313" key="2">
    <source>
        <dbReference type="Proteomes" id="UP000789901"/>
    </source>
</evidence>
<protein>
    <submittedName>
        <fullName evidence="1">6934_t:CDS:1</fullName>
    </submittedName>
</protein>
<keyword evidence="2" id="KW-1185">Reference proteome</keyword>
<name>A0ABN7UI37_GIGMA</name>
<dbReference type="Proteomes" id="UP000789901">
    <property type="component" value="Unassembled WGS sequence"/>
</dbReference>
<gene>
    <name evidence="1" type="ORF">GMARGA_LOCUS6408</name>
</gene>
<organism evidence="1 2">
    <name type="scientific">Gigaspora margarita</name>
    <dbReference type="NCBI Taxonomy" id="4874"/>
    <lineage>
        <taxon>Eukaryota</taxon>
        <taxon>Fungi</taxon>
        <taxon>Fungi incertae sedis</taxon>
        <taxon>Mucoromycota</taxon>
        <taxon>Glomeromycotina</taxon>
        <taxon>Glomeromycetes</taxon>
        <taxon>Diversisporales</taxon>
        <taxon>Gigasporaceae</taxon>
        <taxon>Gigaspora</taxon>
    </lineage>
</organism>
<dbReference type="EMBL" id="CAJVQB010002896">
    <property type="protein sequence ID" value="CAG8591004.1"/>
    <property type="molecule type" value="Genomic_DNA"/>
</dbReference>
<sequence length="60" mass="6681">MDIFNAPFRTQLRAVIGVTANSAHITLITEPRLKGNEPQIVDKTVQINIRSTASVYLPFI</sequence>
<reference evidence="1 2" key="1">
    <citation type="submission" date="2021-06" db="EMBL/GenBank/DDBJ databases">
        <authorList>
            <person name="Kallberg Y."/>
            <person name="Tangrot J."/>
            <person name="Rosling A."/>
        </authorList>
    </citation>
    <scope>NUCLEOTIDE SEQUENCE [LARGE SCALE GENOMIC DNA]</scope>
    <source>
        <strain evidence="1 2">120-4 pot B 10/14</strain>
    </source>
</reference>
<comment type="caution">
    <text evidence="1">The sequence shown here is derived from an EMBL/GenBank/DDBJ whole genome shotgun (WGS) entry which is preliminary data.</text>
</comment>
<proteinExistence type="predicted"/>
<accession>A0ABN7UI37</accession>